<organism evidence="9 10">
    <name type="scientific">Candidatus Pantoea multigeneris</name>
    <dbReference type="NCBI Taxonomy" id="2608357"/>
    <lineage>
        <taxon>Bacteria</taxon>
        <taxon>Pseudomonadati</taxon>
        <taxon>Pseudomonadota</taxon>
        <taxon>Gammaproteobacteria</taxon>
        <taxon>Enterobacterales</taxon>
        <taxon>Erwiniaceae</taxon>
        <taxon>Pantoea</taxon>
    </lineage>
</organism>
<keyword evidence="5 8" id="KW-0812">Transmembrane</keyword>
<feature type="transmembrane region" description="Helical" evidence="8">
    <location>
        <begin position="39"/>
        <end position="58"/>
    </location>
</feature>
<evidence type="ECO:0000256" key="1">
    <source>
        <dbReference type="ARBA" id="ARBA00004651"/>
    </source>
</evidence>
<comment type="similarity">
    <text evidence="2">Belongs to the EamA transporter family.</text>
</comment>
<evidence type="ECO:0000313" key="10">
    <source>
        <dbReference type="Proteomes" id="UP001515683"/>
    </source>
</evidence>
<dbReference type="InterPro" id="IPR037185">
    <property type="entry name" value="EmrE-like"/>
</dbReference>
<dbReference type="NCBIfam" id="TIGR00688">
    <property type="entry name" value="rarD"/>
    <property type="match status" value="1"/>
</dbReference>
<keyword evidence="4" id="KW-1003">Cell membrane</keyword>
<accession>A0ABX0R415</accession>
<dbReference type="SUPFAM" id="SSF103481">
    <property type="entry name" value="Multidrug resistance efflux transporter EmrE"/>
    <property type="match status" value="1"/>
</dbReference>
<sequence>MYQGIALSLLASVLFAVQYYLSALIPGINGFELYGWRTLISVPIMTVCLLVSGHWRAVTAIMVRIAAQPALALGILLSSALMTVQQVLFIWAPLNGRGMNVALGNFLLPLVLLLVGRLFYKEKLSVLRGTAALVAACGILYELYQVGGFSWEALTVSVGFTAYFVLRRALGTSNLGGLWLDMLLMLPFAVWCVWGGEVVTGTPGLPVSAHLAILAIGLCSAVAFMVYITASRLLPFTVFGLMGYVEPVLLVFVALLLGESIAAREWPMYLAIWGAVGLLALDGIANVLLRGPRKY</sequence>
<keyword evidence="3" id="KW-0813">Transport</keyword>
<feature type="transmembrane region" description="Helical" evidence="8">
    <location>
        <begin position="126"/>
        <end position="143"/>
    </location>
</feature>
<evidence type="ECO:0000256" key="8">
    <source>
        <dbReference type="SAM" id="Phobius"/>
    </source>
</evidence>
<dbReference type="EMBL" id="VWXF01000001">
    <property type="protein sequence ID" value="NIF20145.1"/>
    <property type="molecule type" value="Genomic_DNA"/>
</dbReference>
<evidence type="ECO:0000256" key="3">
    <source>
        <dbReference type="ARBA" id="ARBA00022448"/>
    </source>
</evidence>
<dbReference type="RefSeq" id="WP_167011982.1">
    <property type="nucleotide sequence ID" value="NZ_VWXF01000001.1"/>
</dbReference>
<keyword evidence="6 8" id="KW-1133">Transmembrane helix</keyword>
<feature type="transmembrane region" description="Helical" evidence="8">
    <location>
        <begin position="98"/>
        <end position="119"/>
    </location>
</feature>
<proteinExistence type="inferred from homology"/>
<evidence type="ECO:0000313" key="9">
    <source>
        <dbReference type="EMBL" id="NIF20145.1"/>
    </source>
</evidence>
<feature type="transmembrane region" description="Helical" evidence="8">
    <location>
        <begin position="178"/>
        <end position="196"/>
    </location>
</feature>
<gene>
    <name evidence="9" type="primary">rarD</name>
    <name evidence="9" type="ORF">F3J40_00745</name>
</gene>
<dbReference type="InterPro" id="IPR004626">
    <property type="entry name" value="RarD"/>
</dbReference>
<name>A0ABX0R415_9GAMM</name>
<feature type="transmembrane region" description="Helical" evidence="8">
    <location>
        <begin position="70"/>
        <end position="92"/>
    </location>
</feature>
<feature type="transmembrane region" description="Helical" evidence="8">
    <location>
        <begin position="269"/>
        <end position="289"/>
    </location>
</feature>
<feature type="transmembrane region" description="Helical" evidence="8">
    <location>
        <begin position="208"/>
        <end position="229"/>
    </location>
</feature>
<protein>
    <submittedName>
        <fullName evidence="9">EamA family transporter RarD</fullName>
    </submittedName>
</protein>
<evidence type="ECO:0000256" key="5">
    <source>
        <dbReference type="ARBA" id="ARBA00022692"/>
    </source>
</evidence>
<evidence type="ECO:0000256" key="4">
    <source>
        <dbReference type="ARBA" id="ARBA00022475"/>
    </source>
</evidence>
<evidence type="ECO:0000256" key="2">
    <source>
        <dbReference type="ARBA" id="ARBA00007362"/>
    </source>
</evidence>
<evidence type="ECO:0000256" key="7">
    <source>
        <dbReference type="ARBA" id="ARBA00023136"/>
    </source>
</evidence>
<feature type="transmembrane region" description="Helical" evidence="8">
    <location>
        <begin position="236"/>
        <end position="257"/>
    </location>
</feature>
<dbReference type="Proteomes" id="UP001515683">
    <property type="component" value="Unassembled WGS sequence"/>
</dbReference>
<evidence type="ECO:0000256" key="6">
    <source>
        <dbReference type="ARBA" id="ARBA00022989"/>
    </source>
</evidence>
<keyword evidence="7 8" id="KW-0472">Membrane</keyword>
<comment type="subcellular location">
    <subcellularLocation>
        <location evidence="1">Cell membrane</location>
        <topology evidence="1">Multi-pass membrane protein</topology>
    </subcellularLocation>
</comment>
<comment type="caution">
    <text evidence="9">The sequence shown here is derived from an EMBL/GenBank/DDBJ whole genome shotgun (WGS) entry which is preliminary data.</text>
</comment>
<keyword evidence="10" id="KW-1185">Reference proteome</keyword>
<reference evidence="9 10" key="1">
    <citation type="journal article" date="2019" name="bioRxiv">
        <title>Bacteria contribute to plant secondary compound degradation in a generalist herbivore system.</title>
        <authorList>
            <person name="Francoeur C.B."/>
            <person name="Khadempour L."/>
            <person name="Moreira-Soto R.D."/>
            <person name="Gotting K."/>
            <person name="Book A.J."/>
            <person name="Pinto-Tomas A.A."/>
            <person name="Keefover-Ring K."/>
            <person name="Currie C.R."/>
        </authorList>
    </citation>
    <scope>NUCLEOTIDE SEQUENCE [LARGE SCALE GENOMIC DNA]</scope>
    <source>
        <strain evidence="9">Acro-835</strain>
    </source>
</reference>
<feature type="transmembrane region" description="Helical" evidence="8">
    <location>
        <begin position="149"/>
        <end position="166"/>
    </location>
</feature>